<dbReference type="EMBL" id="AFNH02000306">
    <property type="protein sequence ID" value="EZG78200.1"/>
    <property type="molecule type" value="Genomic_DNA"/>
</dbReference>
<protein>
    <recommendedName>
        <fullName evidence="3">Glutaredoxin</fullName>
    </recommendedName>
</protein>
<evidence type="ECO:0008006" key="3">
    <source>
        <dbReference type="Google" id="ProtNLM"/>
    </source>
</evidence>
<dbReference type="GeneID" id="22911542"/>
<evidence type="ECO:0000313" key="1">
    <source>
        <dbReference type="EMBL" id="EZG78200.1"/>
    </source>
</evidence>
<dbReference type="Proteomes" id="UP000019763">
    <property type="component" value="Unassembled WGS sequence"/>
</dbReference>
<name>A0A023BAE0_GRENI</name>
<accession>A0A023BAE0</accession>
<evidence type="ECO:0000313" key="2">
    <source>
        <dbReference type="Proteomes" id="UP000019763"/>
    </source>
</evidence>
<sequence>MIPKVTQAIMDRLDPLLVVRANDMEGVRKARAWLEAHGLRHVAPVYYHHPKSELSYAFNVTMYKGTRQMVLEEEELVTTTRDIQNTVYEFFKDYATVLTQTEKEAGYITAKELPYELNHNIVIYTKPDCIYCSYIKPLFVTYKRVYQTNIKLFDITKFDFPVNTPVLRQVPQIVIPQMPPEPLETVEDVVGILVKVGAVPINCQIGNWYARALQAALQEFNEQGSAYFKQISMLPDNPETKSLFDQRLDYEILTNTSGLEGCEEYLNYIVKSTREYKESAIA</sequence>
<comment type="caution">
    <text evidence="1">The sequence shown here is derived from an EMBL/GenBank/DDBJ whole genome shotgun (WGS) entry which is preliminary data.</text>
</comment>
<organism evidence="1 2">
    <name type="scientific">Gregarina niphandrodes</name>
    <name type="common">Septate eugregarine</name>
    <dbReference type="NCBI Taxonomy" id="110365"/>
    <lineage>
        <taxon>Eukaryota</taxon>
        <taxon>Sar</taxon>
        <taxon>Alveolata</taxon>
        <taxon>Apicomplexa</taxon>
        <taxon>Conoidasida</taxon>
        <taxon>Gregarinasina</taxon>
        <taxon>Eugregarinorida</taxon>
        <taxon>Gregarinidae</taxon>
        <taxon>Gregarina</taxon>
    </lineage>
</organism>
<gene>
    <name evidence="1" type="ORF">GNI_040000</name>
</gene>
<keyword evidence="2" id="KW-1185">Reference proteome</keyword>
<dbReference type="InterPro" id="IPR036249">
    <property type="entry name" value="Thioredoxin-like_sf"/>
</dbReference>
<dbReference type="AlphaFoldDB" id="A0A023BAE0"/>
<dbReference type="SUPFAM" id="SSF52833">
    <property type="entry name" value="Thioredoxin-like"/>
    <property type="match status" value="1"/>
</dbReference>
<dbReference type="RefSeq" id="XP_011129420.1">
    <property type="nucleotide sequence ID" value="XM_011131118.1"/>
</dbReference>
<reference evidence="1" key="1">
    <citation type="submission" date="2013-12" db="EMBL/GenBank/DDBJ databases">
        <authorList>
            <person name="Omoto C.K."/>
            <person name="Sibley D."/>
            <person name="Venepally P."/>
            <person name="Hadjithomas M."/>
            <person name="Karamycheva S."/>
            <person name="Brunk B."/>
            <person name="Roos D."/>
            <person name="Caler E."/>
            <person name="Lorenzi H."/>
        </authorList>
    </citation>
    <scope>NUCLEOTIDE SEQUENCE</scope>
</reference>
<dbReference type="VEuPathDB" id="CryptoDB:GNI_040000"/>
<proteinExistence type="predicted"/>